<sequence length="443" mass="48365">MRYFIPSMLAFVLLAVSLQAYSAPVVSGGSSPLSKSLDARQPHTGVASVPPEAQSQTGGLQRRRRGGRGRKRKPQTGANQGSHQPVQQEENHQPDHRENNHQPDHHEDYQQGHHQSVSQEPAHVHPPVTPEPASGHPPHPEDAPPPGSFKQNMMEAARHGSAAVNLYAQSAHKFTANHVGTTEGGTESEDREGYKRRAVHVDLDARGWWRNQGNKLKAKMGIPPKNNPGNDQTSANPTPANPTPANPPDRQALERRDVNGALDARDYGEWAEKMEKIQGKRLSYEGPFDPESELSRRDLEAREHTHLKHVTKKIKDKFKTKFHMKSKTPQNTQAAENQAAGSQLPGNPSGDLSGSDAPPASGSDLNGRDLDARSDFKTHMQNLKDKVKAAFHRNPKTSQTTPGTQAAGSQLPESPSSYDASGSEAPVAPGSGSCRRRRRTEDN</sequence>
<feature type="compositionally biased region" description="Polar residues" evidence="1">
    <location>
        <begin position="396"/>
        <end position="420"/>
    </location>
</feature>
<evidence type="ECO:0000256" key="2">
    <source>
        <dbReference type="SAM" id="SignalP"/>
    </source>
</evidence>
<feature type="compositionally biased region" description="Polar residues" evidence="1">
    <location>
        <begin position="328"/>
        <end position="352"/>
    </location>
</feature>
<feature type="chain" id="PRO_5040466846" description="Secreted protein" evidence="2">
    <location>
        <begin position="23"/>
        <end position="443"/>
    </location>
</feature>
<keyword evidence="4" id="KW-1185">Reference proteome</keyword>
<accession>A0A9P5PWP9</accession>
<dbReference type="EMBL" id="JADNRY010000015">
    <property type="protein sequence ID" value="KAF9073919.1"/>
    <property type="molecule type" value="Genomic_DNA"/>
</dbReference>
<evidence type="ECO:0000313" key="3">
    <source>
        <dbReference type="EMBL" id="KAF9073919.1"/>
    </source>
</evidence>
<evidence type="ECO:0000256" key="1">
    <source>
        <dbReference type="SAM" id="MobiDB-lite"/>
    </source>
</evidence>
<gene>
    <name evidence="3" type="ORF">BDP27DRAFT_1359805</name>
</gene>
<feature type="compositionally biased region" description="Basic and acidic residues" evidence="1">
    <location>
        <begin position="366"/>
        <end position="388"/>
    </location>
</feature>
<evidence type="ECO:0008006" key="5">
    <source>
        <dbReference type="Google" id="ProtNLM"/>
    </source>
</evidence>
<feature type="region of interest" description="Disordered" evidence="1">
    <location>
        <begin position="24"/>
        <end position="151"/>
    </location>
</feature>
<feature type="compositionally biased region" description="Basic and acidic residues" evidence="1">
    <location>
        <begin position="89"/>
        <end position="111"/>
    </location>
</feature>
<reference evidence="3" key="1">
    <citation type="submission" date="2020-11" db="EMBL/GenBank/DDBJ databases">
        <authorList>
            <consortium name="DOE Joint Genome Institute"/>
            <person name="Ahrendt S."/>
            <person name="Riley R."/>
            <person name="Andreopoulos W."/>
            <person name="Labutti K."/>
            <person name="Pangilinan J."/>
            <person name="Ruiz-Duenas F.J."/>
            <person name="Barrasa J.M."/>
            <person name="Sanchez-Garcia M."/>
            <person name="Camarero S."/>
            <person name="Miyauchi S."/>
            <person name="Serrano A."/>
            <person name="Linde D."/>
            <person name="Babiker R."/>
            <person name="Drula E."/>
            <person name="Ayuso-Fernandez I."/>
            <person name="Pacheco R."/>
            <person name="Padilla G."/>
            <person name="Ferreira P."/>
            <person name="Barriuso J."/>
            <person name="Kellner H."/>
            <person name="Castanera R."/>
            <person name="Alfaro M."/>
            <person name="Ramirez L."/>
            <person name="Pisabarro A.G."/>
            <person name="Kuo A."/>
            <person name="Tritt A."/>
            <person name="Lipzen A."/>
            <person name="He G."/>
            <person name="Yan M."/>
            <person name="Ng V."/>
            <person name="Cullen D."/>
            <person name="Martin F."/>
            <person name="Rosso M.-N."/>
            <person name="Henrissat B."/>
            <person name="Hibbett D."/>
            <person name="Martinez A.T."/>
            <person name="Grigoriev I.V."/>
        </authorList>
    </citation>
    <scope>NUCLEOTIDE SEQUENCE</scope>
    <source>
        <strain evidence="3">AH 40177</strain>
    </source>
</reference>
<organism evidence="3 4">
    <name type="scientific">Rhodocollybia butyracea</name>
    <dbReference type="NCBI Taxonomy" id="206335"/>
    <lineage>
        <taxon>Eukaryota</taxon>
        <taxon>Fungi</taxon>
        <taxon>Dikarya</taxon>
        <taxon>Basidiomycota</taxon>
        <taxon>Agaricomycotina</taxon>
        <taxon>Agaricomycetes</taxon>
        <taxon>Agaricomycetidae</taxon>
        <taxon>Agaricales</taxon>
        <taxon>Marasmiineae</taxon>
        <taxon>Omphalotaceae</taxon>
        <taxon>Rhodocollybia</taxon>
    </lineage>
</organism>
<dbReference type="AlphaFoldDB" id="A0A9P5PWP9"/>
<comment type="caution">
    <text evidence="3">The sequence shown here is derived from an EMBL/GenBank/DDBJ whole genome shotgun (WGS) entry which is preliminary data.</text>
</comment>
<feature type="compositionally biased region" description="Basic residues" evidence="1">
    <location>
        <begin position="434"/>
        <end position="443"/>
    </location>
</feature>
<protein>
    <recommendedName>
        <fullName evidence="5">Secreted protein</fullName>
    </recommendedName>
</protein>
<feature type="compositionally biased region" description="Basic and acidic residues" evidence="1">
    <location>
        <begin position="251"/>
        <end position="278"/>
    </location>
</feature>
<evidence type="ECO:0000313" key="4">
    <source>
        <dbReference type="Proteomes" id="UP000772434"/>
    </source>
</evidence>
<name>A0A9P5PWP9_9AGAR</name>
<feature type="compositionally biased region" description="Polar residues" evidence="1">
    <location>
        <begin position="76"/>
        <end position="88"/>
    </location>
</feature>
<keyword evidence="2" id="KW-0732">Signal</keyword>
<feature type="compositionally biased region" description="Basic residues" evidence="1">
    <location>
        <begin position="305"/>
        <end position="326"/>
    </location>
</feature>
<feature type="compositionally biased region" description="Basic and acidic residues" evidence="1">
    <location>
        <begin position="293"/>
        <end position="304"/>
    </location>
</feature>
<proteinExistence type="predicted"/>
<feature type="region of interest" description="Disordered" evidence="1">
    <location>
        <begin position="217"/>
        <end position="443"/>
    </location>
</feature>
<dbReference type="Proteomes" id="UP000772434">
    <property type="component" value="Unassembled WGS sequence"/>
</dbReference>
<feature type="signal peptide" evidence="2">
    <location>
        <begin position="1"/>
        <end position="22"/>
    </location>
</feature>
<feature type="compositionally biased region" description="Basic residues" evidence="1">
    <location>
        <begin position="61"/>
        <end position="74"/>
    </location>
</feature>